<dbReference type="Gene3D" id="1.10.3210.10">
    <property type="entry name" value="Hypothetical protein af1432"/>
    <property type="match status" value="1"/>
</dbReference>
<proteinExistence type="predicted"/>
<organism evidence="2 3">
    <name type="scientific">candidate division WOR-1 bacterium RIFOXYC2_FULL_46_14</name>
    <dbReference type="NCBI Taxonomy" id="1802587"/>
    <lineage>
        <taxon>Bacteria</taxon>
        <taxon>Bacillati</taxon>
        <taxon>Saganbacteria</taxon>
    </lineage>
</organism>
<dbReference type="EMBL" id="MEUJ01000004">
    <property type="protein sequence ID" value="OGC40252.1"/>
    <property type="molecule type" value="Genomic_DNA"/>
</dbReference>
<evidence type="ECO:0000313" key="3">
    <source>
        <dbReference type="Proteomes" id="UP000179242"/>
    </source>
</evidence>
<name>A0A1F4U5P7_UNCSA</name>
<accession>A0A1F4U5P7</accession>
<evidence type="ECO:0000313" key="2">
    <source>
        <dbReference type="EMBL" id="OGC40252.1"/>
    </source>
</evidence>
<dbReference type="SMART" id="SM00471">
    <property type="entry name" value="HDc"/>
    <property type="match status" value="1"/>
</dbReference>
<dbReference type="CDD" id="cd00077">
    <property type="entry name" value="HDc"/>
    <property type="match status" value="1"/>
</dbReference>
<dbReference type="AlphaFoldDB" id="A0A1F4U5P7"/>
<feature type="domain" description="HD" evidence="1">
    <location>
        <begin position="227"/>
        <end position="346"/>
    </location>
</feature>
<dbReference type="InterPro" id="IPR003607">
    <property type="entry name" value="HD/PDEase_dom"/>
</dbReference>
<evidence type="ECO:0000259" key="1">
    <source>
        <dbReference type="PROSITE" id="PS51831"/>
    </source>
</evidence>
<comment type="caution">
    <text evidence="2">The sequence shown here is derived from an EMBL/GenBank/DDBJ whole genome shotgun (WGS) entry which is preliminary data.</text>
</comment>
<dbReference type="SUPFAM" id="SSF109604">
    <property type="entry name" value="HD-domain/PDEase-like"/>
    <property type="match status" value="1"/>
</dbReference>
<sequence length="379" mass="42457">MKMVPVVHLTTEDGAALACQNPALLTGGTRPKTLFLKFDALMSLWWRSFSRSGSIYAYPDLASIDRSRIGTMHQGEVAVLLFVDPNKTFVADALFVDRAGRVPDLTAFLMRHSGARGNCAWGEEPNYAAEALAYDEAQKAVNNGREPLAEQYFMTALTLMEYNEKLATRLSRPFVFPEVVIPAGSQMFIAENPVKLDLDYREIEEWEIELRKESFSIYKLPSARNHPWGHTLEVVNLAAELAQIECPEHKKAAIIAAFIHDLGRESDGSDPEHARRSAELGKSIVNRFNLTEIEVKTIEFAVLHHADRKAPNGGFPIIENYSEVGGWGLIKELIAVLWDADRLQLIRLQDEVDINYLCTDSAKEFAKRKKISSPLAVGR</sequence>
<reference evidence="2 3" key="1">
    <citation type="journal article" date="2016" name="Nat. Commun.">
        <title>Thousands of microbial genomes shed light on interconnected biogeochemical processes in an aquifer system.</title>
        <authorList>
            <person name="Anantharaman K."/>
            <person name="Brown C.T."/>
            <person name="Hug L.A."/>
            <person name="Sharon I."/>
            <person name="Castelle C.J."/>
            <person name="Probst A.J."/>
            <person name="Thomas B.C."/>
            <person name="Singh A."/>
            <person name="Wilkins M.J."/>
            <person name="Karaoz U."/>
            <person name="Brodie E.L."/>
            <person name="Williams K.H."/>
            <person name="Hubbard S.S."/>
            <person name="Banfield J.F."/>
        </authorList>
    </citation>
    <scope>NUCLEOTIDE SEQUENCE [LARGE SCALE GENOMIC DNA]</scope>
</reference>
<dbReference type="Proteomes" id="UP000179242">
    <property type="component" value="Unassembled WGS sequence"/>
</dbReference>
<protein>
    <recommendedName>
        <fullName evidence="1">HD domain-containing protein</fullName>
    </recommendedName>
</protein>
<dbReference type="PROSITE" id="PS51831">
    <property type="entry name" value="HD"/>
    <property type="match status" value="1"/>
</dbReference>
<gene>
    <name evidence="2" type="ORF">A2438_03110</name>
</gene>
<dbReference type="InterPro" id="IPR006674">
    <property type="entry name" value="HD_domain"/>
</dbReference>
<dbReference type="Pfam" id="PF01966">
    <property type="entry name" value="HD"/>
    <property type="match status" value="1"/>
</dbReference>